<dbReference type="AlphaFoldDB" id="A0A101M3B7"/>
<organism evidence="1">
    <name type="scientific">Picea glauca</name>
    <name type="common">White spruce</name>
    <name type="synonym">Pinus glauca</name>
    <dbReference type="NCBI Taxonomy" id="3330"/>
    <lineage>
        <taxon>Eukaryota</taxon>
        <taxon>Viridiplantae</taxon>
        <taxon>Streptophyta</taxon>
        <taxon>Embryophyta</taxon>
        <taxon>Tracheophyta</taxon>
        <taxon>Spermatophyta</taxon>
        <taxon>Pinopsida</taxon>
        <taxon>Pinidae</taxon>
        <taxon>Conifers I</taxon>
        <taxon>Pinales</taxon>
        <taxon>Pinaceae</taxon>
        <taxon>Picea</taxon>
    </lineage>
</organism>
<sequence>MLLKRLALALELLPLELDRKLPPMPFPVLPSLPMPLPLSQRVIHKQIM</sequence>
<protein>
    <submittedName>
        <fullName evidence="1">Uncharacterized protein</fullName>
    </submittedName>
</protein>
<keyword evidence="1" id="KW-0496">Mitochondrion</keyword>
<gene>
    <name evidence="1" type="ORF">ABT39_MTgene31</name>
</gene>
<name>A0A101M3B7_PICGL</name>
<evidence type="ECO:0000313" key="1">
    <source>
        <dbReference type="EMBL" id="KUM50188.1"/>
    </source>
</evidence>
<comment type="caution">
    <text evidence="1">The sequence shown here is derived from an EMBL/GenBank/DDBJ whole genome shotgun (WGS) entry which is preliminary data.</text>
</comment>
<proteinExistence type="predicted"/>
<geneLocation type="mitochondrion" evidence="1"/>
<reference evidence="1" key="1">
    <citation type="journal article" date="2015" name="Genome Biol. Evol.">
        <title>Organellar Genomes of White Spruce (Picea glauca): Assembly and Annotation.</title>
        <authorList>
            <person name="Jackman S.D."/>
            <person name="Warren R.L."/>
            <person name="Gibb E.A."/>
            <person name="Vandervalk B.P."/>
            <person name="Mohamadi H."/>
            <person name="Chu J."/>
            <person name="Raymond A."/>
            <person name="Pleasance S."/>
            <person name="Coope R."/>
            <person name="Wildung M.R."/>
            <person name="Ritland C.E."/>
            <person name="Bousquet J."/>
            <person name="Jones S.J."/>
            <person name="Bohlmann J."/>
            <person name="Birol I."/>
        </authorList>
    </citation>
    <scope>NUCLEOTIDE SEQUENCE [LARGE SCALE GENOMIC DNA]</scope>
    <source>
        <tissue evidence="1">Flushing bud</tissue>
    </source>
</reference>
<accession>A0A101M3B7</accession>
<dbReference type="EMBL" id="LKAM01000001">
    <property type="protein sequence ID" value="KUM50188.1"/>
    <property type="molecule type" value="Genomic_DNA"/>
</dbReference>